<dbReference type="InterPro" id="IPR037021">
    <property type="entry name" value="RnfH_sf"/>
</dbReference>
<organism evidence="3 4">
    <name type="scientific">Tepidimonas aquatica</name>
    <dbReference type="NCBI Taxonomy" id="247482"/>
    <lineage>
        <taxon>Bacteria</taxon>
        <taxon>Pseudomonadati</taxon>
        <taxon>Pseudomonadota</taxon>
        <taxon>Betaproteobacteria</taxon>
        <taxon>Burkholderiales</taxon>
        <taxon>Tepidimonas</taxon>
    </lineage>
</organism>
<dbReference type="Proteomes" id="UP000318554">
    <property type="component" value="Unassembled WGS sequence"/>
</dbReference>
<dbReference type="EMBL" id="VJNA01000015">
    <property type="protein sequence ID" value="TSE24681.1"/>
    <property type="molecule type" value="Genomic_DNA"/>
</dbReference>
<dbReference type="SUPFAM" id="SSF54285">
    <property type="entry name" value="MoaD/ThiS"/>
    <property type="match status" value="1"/>
</dbReference>
<dbReference type="PANTHER" id="PTHR37483:SF1">
    <property type="entry name" value="UPF0125 PROTEIN RATB"/>
    <property type="match status" value="1"/>
</dbReference>
<keyword evidence="4" id="KW-1185">Reference proteome</keyword>
<proteinExistence type="inferred from homology"/>
<evidence type="ECO:0000256" key="2">
    <source>
        <dbReference type="HAMAP-Rule" id="MF_00460"/>
    </source>
</evidence>
<gene>
    <name evidence="3" type="primary">pasI</name>
    <name evidence="3" type="ORF">Taqua_01387</name>
</gene>
<dbReference type="InterPro" id="IPR005346">
    <property type="entry name" value="RnfH"/>
</dbReference>
<protein>
    <recommendedName>
        <fullName evidence="2">UPF0125 protein Taqua_01387</fullName>
    </recommendedName>
</protein>
<dbReference type="PANTHER" id="PTHR37483">
    <property type="entry name" value="UPF0125 PROTEIN RATB"/>
    <property type="match status" value="1"/>
</dbReference>
<evidence type="ECO:0000313" key="4">
    <source>
        <dbReference type="Proteomes" id="UP000318554"/>
    </source>
</evidence>
<dbReference type="AlphaFoldDB" id="A0A554WM92"/>
<dbReference type="OrthoDB" id="9796575at2"/>
<dbReference type="HAMAP" id="MF_00460">
    <property type="entry name" value="UPF0125_RnfH"/>
    <property type="match status" value="1"/>
</dbReference>
<accession>A0A554WM92</accession>
<evidence type="ECO:0000313" key="3">
    <source>
        <dbReference type="EMBL" id="TSE24681.1"/>
    </source>
</evidence>
<dbReference type="Gene3D" id="3.10.20.280">
    <property type="entry name" value="RnfH-like"/>
    <property type="match status" value="1"/>
</dbReference>
<dbReference type="Pfam" id="PF03658">
    <property type="entry name" value="Ub-RnfH"/>
    <property type="match status" value="1"/>
</dbReference>
<dbReference type="RefSeq" id="WP_144325972.1">
    <property type="nucleotide sequence ID" value="NZ_VJNA01000015.1"/>
</dbReference>
<sequence>MQVELVWAEAPRRVRVATLTLPADATVEQAVQASGWPVAEALAQQRLAASVWGRRVALDAPLRDGDRLELTRPLRVDPKVARRERFARQGARAPGLFARRRP</sequence>
<dbReference type="InterPro" id="IPR016155">
    <property type="entry name" value="Mopterin_synth/thiamin_S_b"/>
</dbReference>
<evidence type="ECO:0000256" key="1">
    <source>
        <dbReference type="ARBA" id="ARBA00010645"/>
    </source>
</evidence>
<name>A0A554WM92_9BURK</name>
<comment type="similarity">
    <text evidence="1 2">Belongs to the UPF0125 (RnfH) family.</text>
</comment>
<comment type="caution">
    <text evidence="3">The sequence shown here is derived from an EMBL/GenBank/DDBJ whole genome shotgun (WGS) entry which is preliminary data.</text>
</comment>
<reference evidence="3 4" key="1">
    <citation type="submission" date="2019-07" db="EMBL/GenBank/DDBJ databases">
        <title>Tepidimonas aquatica CLN-1 draft genome.</title>
        <authorList>
            <person name="Da Costa M.S."/>
            <person name="Froufe H.J.C."/>
            <person name="Egas C."/>
            <person name="Albuquerque L."/>
        </authorList>
    </citation>
    <scope>NUCLEOTIDE SEQUENCE [LARGE SCALE GENOMIC DNA]</scope>
    <source>
        <strain evidence="3 4">CLN-1</strain>
    </source>
</reference>